<dbReference type="AlphaFoldDB" id="A0A0K2SIM6"/>
<organism evidence="9 10">
    <name type="scientific">Limnochorda pilosa</name>
    <dbReference type="NCBI Taxonomy" id="1555112"/>
    <lineage>
        <taxon>Bacteria</taxon>
        <taxon>Bacillati</taxon>
        <taxon>Bacillota</taxon>
        <taxon>Limnochordia</taxon>
        <taxon>Limnochordales</taxon>
        <taxon>Limnochordaceae</taxon>
        <taxon>Limnochorda</taxon>
    </lineage>
</organism>
<protein>
    <submittedName>
        <fullName evidence="9">ABC transporter permease</fullName>
    </submittedName>
</protein>
<keyword evidence="4 7" id="KW-0812">Transmembrane</keyword>
<evidence type="ECO:0000313" key="10">
    <source>
        <dbReference type="Proteomes" id="UP000065807"/>
    </source>
</evidence>
<proteinExistence type="inferred from homology"/>
<reference evidence="10" key="1">
    <citation type="submission" date="2015-07" db="EMBL/GenBank/DDBJ databases">
        <title>Complete genome sequence and phylogenetic analysis of Limnochorda pilosa.</title>
        <authorList>
            <person name="Watanabe M."/>
            <person name="Kojima H."/>
            <person name="Fukui M."/>
        </authorList>
    </citation>
    <scope>NUCLEOTIDE SEQUENCE [LARGE SCALE GENOMIC DNA]</scope>
    <source>
        <strain evidence="10">HC45</strain>
    </source>
</reference>
<gene>
    <name evidence="9" type="ORF">LIP_0812</name>
</gene>
<evidence type="ECO:0000259" key="8">
    <source>
        <dbReference type="PROSITE" id="PS50928"/>
    </source>
</evidence>
<keyword evidence="5 7" id="KW-1133">Transmembrane helix</keyword>
<dbReference type="PROSITE" id="PS50928">
    <property type="entry name" value="ABC_TM1"/>
    <property type="match status" value="1"/>
</dbReference>
<evidence type="ECO:0000313" key="9">
    <source>
        <dbReference type="EMBL" id="BAS26669.1"/>
    </source>
</evidence>
<feature type="transmembrane region" description="Helical" evidence="7">
    <location>
        <begin position="220"/>
        <end position="238"/>
    </location>
</feature>
<evidence type="ECO:0000256" key="6">
    <source>
        <dbReference type="ARBA" id="ARBA00023136"/>
    </source>
</evidence>
<evidence type="ECO:0000256" key="1">
    <source>
        <dbReference type="ARBA" id="ARBA00004651"/>
    </source>
</evidence>
<dbReference type="PATRIC" id="fig|1555112.3.peg.843"/>
<feature type="domain" description="ABC transmembrane type-1" evidence="8">
    <location>
        <begin position="87"/>
        <end position="269"/>
    </location>
</feature>
<keyword evidence="2 7" id="KW-0813">Transport</keyword>
<evidence type="ECO:0000256" key="2">
    <source>
        <dbReference type="ARBA" id="ARBA00022448"/>
    </source>
</evidence>
<dbReference type="PANTHER" id="PTHR30151:SF0">
    <property type="entry name" value="ABC TRANSPORTER PERMEASE PROTEIN MJ0413-RELATED"/>
    <property type="match status" value="1"/>
</dbReference>
<dbReference type="PANTHER" id="PTHR30151">
    <property type="entry name" value="ALKANE SULFONATE ABC TRANSPORTER-RELATED, MEMBRANE SUBUNIT"/>
    <property type="match status" value="1"/>
</dbReference>
<dbReference type="CDD" id="cd06261">
    <property type="entry name" value="TM_PBP2"/>
    <property type="match status" value="1"/>
</dbReference>
<keyword evidence="10" id="KW-1185">Reference proteome</keyword>
<reference evidence="10" key="2">
    <citation type="journal article" date="2016" name="Int. J. Syst. Evol. Microbiol.">
        <title>Complete genome sequence and cell structure of Limnochorda pilosa, a Gram-negative spore-former within the phylum Firmicutes.</title>
        <authorList>
            <person name="Watanabe M."/>
            <person name="Kojima H."/>
            <person name="Fukui M."/>
        </authorList>
    </citation>
    <scope>NUCLEOTIDE SEQUENCE [LARGE SCALE GENOMIC DNA]</scope>
    <source>
        <strain evidence="10">HC45</strain>
    </source>
</reference>
<feature type="transmembrane region" description="Helical" evidence="7">
    <location>
        <begin position="96"/>
        <end position="115"/>
    </location>
</feature>
<evidence type="ECO:0000256" key="5">
    <source>
        <dbReference type="ARBA" id="ARBA00022989"/>
    </source>
</evidence>
<feature type="transmembrane region" description="Helical" evidence="7">
    <location>
        <begin position="151"/>
        <end position="169"/>
    </location>
</feature>
<feature type="transmembrane region" description="Helical" evidence="7">
    <location>
        <begin position="250"/>
        <end position="269"/>
    </location>
</feature>
<dbReference type="KEGG" id="lpil:LIP_0812"/>
<name>A0A0K2SIM6_LIMPI</name>
<accession>A0A0K2SIM6</accession>
<dbReference type="InterPro" id="IPR000515">
    <property type="entry name" value="MetI-like"/>
</dbReference>
<evidence type="ECO:0000256" key="4">
    <source>
        <dbReference type="ARBA" id="ARBA00022692"/>
    </source>
</evidence>
<dbReference type="GO" id="GO:0055085">
    <property type="term" value="P:transmembrane transport"/>
    <property type="evidence" value="ECO:0007669"/>
    <property type="project" value="InterPro"/>
</dbReference>
<dbReference type="Pfam" id="PF00528">
    <property type="entry name" value="BPD_transp_1"/>
    <property type="match status" value="1"/>
</dbReference>
<dbReference type="GO" id="GO:0005886">
    <property type="term" value="C:plasma membrane"/>
    <property type="evidence" value="ECO:0007669"/>
    <property type="project" value="UniProtKB-SubCell"/>
</dbReference>
<dbReference type="Gene3D" id="1.10.3720.10">
    <property type="entry name" value="MetI-like"/>
    <property type="match status" value="1"/>
</dbReference>
<sequence>MSRQPGERVLVALPRLARRKGPDTPPEARQERADGRDWLPYLAAIAFLLALWQAAAFFLPGFLMPDVPRVLARLVRSLGDPVFQAALLRSLYRLGAGYGLAVAVGAAVGLTGGIARGLSRFVRALVTILQSIPPITWVPLLVILLRFGDRPVLVVVTLAGLYPMALAVLDATEGVDPRRVQVARLLGASRLQLLRLVYLPEVMPAWITGAQLAFGNAWRALVAAEMVAGVSSGLGWSISYAGEIADMEGVLVGITAIAALSVLADRLLLERVKRRLLRWRYA</sequence>
<comment type="similarity">
    <text evidence="7">Belongs to the binding-protein-dependent transport system permease family.</text>
</comment>
<keyword evidence="6 7" id="KW-0472">Membrane</keyword>
<comment type="subcellular location">
    <subcellularLocation>
        <location evidence="1 7">Cell membrane</location>
        <topology evidence="1 7">Multi-pass membrane protein</topology>
    </subcellularLocation>
</comment>
<evidence type="ECO:0000256" key="3">
    <source>
        <dbReference type="ARBA" id="ARBA00022475"/>
    </source>
</evidence>
<dbReference type="Proteomes" id="UP000065807">
    <property type="component" value="Chromosome"/>
</dbReference>
<dbReference type="SUPFAM" id="SSF161098">
    <property type="entry name" value="MetI-like"/>
    <property type="match status" value="1"/>
</dbReference>
<feature type="transmembrane region" description="Helical" evidence="7">
    <location>
        <begin position="38"/>
        <end position="59"/>
    </location>
</feature>
<feature type="transmembrane region" description="Helical" evidence="7">
    <location>
        <begin position="122"/>
        <end position="145"/>
    </location>
</feature>
<dbReference type="EMBL" id="AP014924">
    <property type="protein sequence ID" value="BAS26669.1"/>
    <property type="molecule type" value="Genomic_DNA"/>
</dbReference>
<keyword evidence="3" id="KW-1003">Cell membrane</keyword>
<evidence type="ECO:0000256" key="7">
    <source>
        <dbReference type="RuleBase" id="RU363032"/>
    </source>
</evidence>
<dbReference type="InterPro" id="IPR035906">
    <property type="entry name" value="MetI-like_sf"/>
</dbReference>
<dbReference type="STRING" id="1555112.LIP_0812"/>